<accession>K9ZFY9</accession>
<dbReference type="EMBL" id="CP003659">
    <property type="protein sequence ID" value="AFZ58111.1"/>
    <property type="molecule type" value="Genomic_DNA"/>
</dbReference>
<dbReference type="AlphaFoldDB" id="K9ZFY9"/>
<reference evidence="2" key="1">
    <citation type="journal article" date="2013" name="Proc. Natl. Acad. Sci. U.S.A.">
        <title>Improving the coverage of the cyanobacterial phylum using diversity-driven genome sequencing.</title>
        <authorList>
            <person name="Shih P.M."/>
            <person name="Wu D."/>
            <person name="Latifi A."/>
            <person name="Axen S.D."/>
            <person name="Fewer D.P."/>
            <person name="Talla E."/>
            <person name="Calteau A."/>
            <person name="Cai F."/>
            <person name="Tandeau de Marsac N."/>
            <person name="Rippka R."/>
            <person name="Herdman M."/>
            <person name="Sivonen K."/>
            <person name="Coursin T."/>
            <person name="Laurent T."/>
            <person name="Goodwin L."/>
            <person name="Nolan M."/>
            <person name="Davenport K.W."/>
            <person name="Han C.S."/>
            <person name="Rubin E.M."/>
            <person name="Eisen J.A."/>
            <person name="Woyke T."/>
            <person name="Gugger M."/>
            <person name="Kerfeld C.A."/>
        </authorList>
    </citation>
    <scope>NUCLEOTIDE SEQUENCE [LARGE SCALE GENOMIC DNA]</scope>
    <source>
        <strain evidence="2">ATCC 27899 / PCC 7122</strain>
    </source>
</reference>
<dbReference type="eggNOG" id="ENOG50334BW">
    <property type="taxonomic scope" value="Bacteria"/>
</dbReference>
<dbReference type="OrthoDB" id="488115at2"/>
<dbReference type="HOGENOM" id="CLU_2244303_0_0_3"/>
<dbReference type="Proteomes" id="UP000010474">
    <property type="component" value="Chromosome"/>
</dbReference>
<gene>
    <name evidence="1" type="ordered locus">Anacy_2674</name>
</gene>
<evidence type="ECO:0000313" key="1">
    <source>
        <dbReference type="EMBL" id="AFZ58111.1"/>
    </source>
</evidence>
<name>K9ZFY9_ANACC</name>
<keyword evidence="2" id="KW-1185">Reference proteome</keyword>
<organism evidence="1 2">
    <name type="scientific">Anabaena cylindrica (strain ATCC 27899 / PCC 7122)</name>
    <dbReference type="NCBI Taxonomy" id="272123"/>
    <lineage>
        <taxon>Bacteria</taxon>
        <taxon>Bacillati</taxon>
        <taxon>Cyanobacteriota</taxon>
        <taxon>Cyanophyceae</taxon>
        <taxon>Nostocales</taxon>
        <taxon>Nostocaceae</taxon>
        <taxon>Anabaena</taxon>
    </lineage>
</organism>
<dbReference type="RefSeq" id="WP_015214746.1">
    <property type="nucleotide sequence ID" value="NC_019771.1"/>
</dbReference>
<dbReference type="STRING" id="272123.Anacy_2674"/>
<protein>
    <submittedName>
        <fullName evidence="1">Uncharacterized protein</fullName>
    </submittedName>
</protein>
<dbReference type="KEGG" id="acy:Anacy_2674"/>
<proteinExistence type="predicted"/>
<sequence>MSQPNLINKPEVTNTTKENYLTEILHEIQTTPKEYWPNLLQIMRVFRESVTFKTDLLNHNQQEIDAKQQQLLNQQHQALKQLTKEWLEEGEQQEQTETWEYLRQ</sequence>
<dbReference type="PATRIC" id="fig|272123.3.peg.2916"/>
<evidence type="ECO:0000313" key="2">
    <source>
        <dbReference type="Proteomes" id="UP000010474"/>
    </source>
</evidence>